<dbReference type="PANTHER" id="PTHR34606">
    <property type="entry name" value="BON DOMAIN-CONTAINING PROTEIN"/>
    <property type="match status" value="1"/>
</dbReference>
<feature type="compositionally biased region" description="Basic and acidic residues" evidence="1">
    <location>
        <begin position="1"/>
        <end position="20"/>
    </location>
</feature>
<name>A0A4Q7S082_9BURK</name>
<proteinExistence type="predicted"/>
<reference evidence="3 4" key="1">
    <citation type="journal article" date="2015" name="Stand. Genomic Sci.">
        <title>Genomic Encyclopedia of Bacterial and Archaeal Type Strains, Phase III: the genomes of soil and plant-associated and newly described type strains.</title>
        <authorList>
            <person name="Whitman W.B."/>
            <person name="Woyke T."/>
            <person name="Klenk H.P."/>
            <person name="Zhou Y."/>
            <person name="Lilburn T.G."/>
            <person name="Beck B.J."/>
            <person name="De Vos P."/>
            <person name="Vandamme P."/>
            <person name="Eisen J.A."/>
            <person name="Garrity G."/>
            <person name="Hugenholtz P."/>
            <person name="Kyrpides N.C."/>
        </authorList>
    </citation>
    <scope>NUCLEOTIDE SEQUENCE [LARGE SCALE GENOMIC DNA]</scope>
    <source>
        <strain evidence="3 4">ASC-9842</strain>
    </source>
</reference>
<feature type="compositionally biased region" description="Basic and acidic residues" evidence="1">
    <location>
        <begin position="75"/>
        <end position="91"/>
    </location>
</feature>
<evidence type="ECO:0000256" key="1">
    <source>
        <dbReference type="SAM" id="MobiDB-lite"/>
    </source>
</evidence>
<keyword evidence="4" id="KW-1185">Reference proteome</keyword>
<accession>A0A4Q7S082</accession>
<evidence type="ECO:0000313" key="3">
    <source>
        <dbReference type="EMBL" id="RZT39077.1"/>
    </source>
</evidence>
<organism evidence="3 4">
    <name type="scientific">Cupriavidus agavae</name>
    <dbReference type="NCBI Taxonomy" id="1001822"/>
    <lineage>
        <taxon>Bacteria</taxon>
        <taxon>Pseudomonadati</taxon>
        <taxon>Pseudomonadota</taxon>
        <taxon>Betaproteobacteria</taxon>
        <taxon>Burkholderiales</taxon>
        <taxon>Burkholderiaceae</taxon>
        <taxon>Cupriavidus</taxon>
    </lineage>
</organism>
<feature type="region of interest" description="Disordered" evidence="1">
    <location>
        <begin position="138"/>
        <end position="187"/>
    </location>
</feature>
<dbReference type="InterPro" id="IPR051686">
    <property type="entry name" value="Lipoprotein_DolP"/>
</dbReference>
<comment type="caution">
    <text evidence="3">The sequence shown here is derived from an EMBL/GenBank/DDBJ whole genome shotgun (WGS) entry which is preliminary data.</text>
</comment>
<evidence type="ECO:0000259" key="2">
    <source>
        <dbReference type="PROSITE" id="PS50914"/>
    </source>
</evidence>
<sequence>MRNDDPRFRSRDSRDRREESPVSSGAGYGGYEELPRRYTGGYRVSGSGSGSEWTSQRGSQDDELGQGRPPWDEPGDGRGSQRPDMRTHYRGEYGVADFEPPPWQSYQTWQRAAATEWLEDDERQAGPGDPERRAYEHFTGAEERSSLNRGYGGAGGSAMARHLGEGTGHSREAERRKGPKGYQRSDTRIREDLCERLSLYRSLDVREVEVSVTGGIVTLAGTVRNREQKRRIEDIADDIFGVNDVQNDIQVRP</sequence>
<dbReference type="EMBL" id="SGXM01000002">
    <property type="protein sequence ID" value="RZT39077.1"/>
    <property type="molecule type" value="Genomic_DNA"/>
</dbReference>
<dbReference type="InterPro" id="IPR007055">
    <property type="entry name" value="BON_dom"/>
</dbReference>
<protein>
    <submittedName>
        <fullName evidence="3">BON domain-containing protein</fullName>
    </submittedName>
</protein>
<feature type="domain" description="BON" evidence="2">
    <location>
        <begin position="185"/>
        <end position="253"/>
    </location>
</feature>
<evidence type="ECO:0000313" key="4">
    <source>
        <dbReference type="Proteomes" id="UP000291078"/>
    </source>
</evidence>
<dbReference type="PROSITE" id="PS50914">
    <property type="entry name" value="BON"/>
    <property type="match status" value="1"/>
</dbReference>
<dbReference type="Proteomes" id="UP000291078">
    <property type="component" value="Unassembled WGS sequence"/>
</dbReference>
<feature type="region of interest" description="Disordered" evidence="1">
    <location>
        <begin position="114"/>
        <end position="133"/>
    </location>
</feature>
<dbReference type="AlphaFoldDB" id="A0A4Q7S082"/>
<dbReference type="RefSeq" id="WP_235844686.1">
    <property type="nucleotide sequence ID" value="NZ_SGXM01000002.1"/>
</dbReference>
<dbReference type="PANTHER" id="PTHR34606:SF15">
    <property type="entry name" value="BON DOMAIN-CONTAINING PROTEIN"/>
    <property type="match status" value="1"/>
</dbReference>
<dbReference type="Gene3D" id="3.30.1340.30">
    <property type="match status" value="1"/>
</dbReference>
<dbReference type="Pfam" id="PF04972">
    <property type="entry name" value="BON"/>
    <property type="match status" value="1"/>
</dbReference>
<gene>
    <name evidence="3" type="ORF">EV147_2271</name>
</gene>
<feature type="region of interest" description="Disordered" evidence="1">
    <location>
        <begin position="1"/>
        <end position="103"/>
    </location>
</feature>
<feature type="compositionally biased region" description="Basic and acidic residues" evidence="1">
    <location>
        <begin position="162"/>
        <end position="176"/>
    </location>
</feature>